<dbReference type="GO" id="GO:0042613">
    <property type="term" value="C:MHC class II protein complex"/>
    <property type="evidence" value="ECO:0007669"/>
    <property type="project" value="InterPro"/>
</dbReference>
<name>A0A8C6GVU5_MUSSI</name>
<proteinExistence type="predicted"/>
<dbReference type="Pfam" id="PF00969">
    <property type="entry name" value="MHC_II_beta"/>
    <property type="match status" value="1"/>
</dbReference>
<dbReference type="Proteomes" id="UP000694415">
    <property type="component" value="Unplaced"/>
</dbReference>
<dbReference type="Gene3D" id="3.10.320.10">
    <property type="entry name" value="Class II Histocompatibility Antigen, M Beta Chain, Chain B, domain 1"/>
    <property type="match status" value="1"/>
</dbReference>
<dbReference type="AlphaFoldDB" id="A0A8C6GVU5"/>
<protein>
    <recommendedName>
        <fullName evidence="3">MHC class II beta chain N-terminal domain-containing protein</fullName>
    </recommendedName>
</protein>
<keyword evidence="1" id="KW-0325">Glycoprotein</keyword>
<dbReference type="GO" id="GO:0019882">
    <property type="term" value="P:antigen processing and presentation"/>
    <property type="evidence" value="ECO:0007669"/>
    <property type="project" value="InterPro"/>
</dbReference>
<evidence type="ECO:0000313" key="4">
    <source>
        <dbReference type="Ensembl" id="ENSMSIP00000012321.1"/>
    </source>
</evidence>
<accession>A0A8C6GVU5</accession>
<evidence type="ECO:0000256" key="1">
    <source>
        <dbReference type="ARBA" id="ARBA00023180"/>
    </source>
</evidence>
<evidence type="ECO:0000313" key="5">
    <source>
        <dbReference type="Proteomes" id="UP000694415"/>
    </source>
</evidence>
<sequence>GWALLNLLLLPQAHMVLEQLKSECRFYNRTQRVWCLFRHLCNLKEFMCFDSNMGEYLQVTELGWLEAKYRNNWKELLARKNVQLRGRPCFLWVFPH</sequence>
<dbReference type="InterPro" id="IPR011162">
    <property type="entry name" value="MHC_I/II-like_Ag-recog"/>
</dbReference>
<feature type="chain" id="PRO_5034616139" description="MHC class II beta chain N-terminal domain-containing protein" evidence="2">
    <location>
        <begin position="19"/>
        <end position="96"/>
    </location>
</feature>
<dbReference type="InterPro" id="IPR000353">
    <property type="entry name" value="MHC_II_b_N"/>
</dbReference>
<reference evidence="4" key="1">
    <citation type="submission" date="2025-08" db="UniProtKB">
        <authorList>
            <consortium name="Ensembl"/>
        </authorList>
    </citation>
    <scope>IDENTIFICATION</scope>
</reference>
<dbReference type="GO" id="GO:0006955">
    <property type="term" value="P:immune response"/>
    <property type="evidence" value="ECO:0007669"/>
    <property type="project" value="InterPro"/>
</dbReference>
<dbReference type="SMART" id="SM00921">
    <property type="entry name" value="MHC_II_beta"/>
    <property type="match status" value="1"/>
</dbReference>
<dbReference type="InterPro" id="IPR014745">
    <property type="entry name" value="MHC_II_a/b_N"/>
</dbReference>
<dbReference type="Ensembl" id="ENSMSIT00000015641.1">
    <property type="protein sequence ID" value="ENSMSIP00000012321.1"/>
    <property type="gene ID" value="ENSMSIG00000010738.1"/>
</dbReference>
<evidence type="ECO:0000259" key="3">
    <source>
        <dbReference type="SMART" id="SM00921"/>
    </source>
</evidence>
<feature type="domain" description="MHC class II beta chain N-terminal" evidence="3">
    <location>
        <begin position="22"/>
        <end position="91"/>
    </location>
</feature>
<reference evidence="4" key="2">
    <citation type="submission" date="2025-09" db="UniProtKB">
        <authorList>
            <consortium name="Ensembl"/>
        </authorList>
    </citation>
    <scope>IDENTIFICATION</scope>
</reference>
<organism evidence="4 5">
    <name type="scientific">Mus spicilegus</name>
    <name type="common">Mound-building mouse</name>
    <dbReference type="NCBI Taxonomy" id="10103"/>
    <lineage>
        <taxon>Eukaryota</taxon>
        <taxon>Metazoa</taxon>
        <taxon>Chordata</taxon>
        <taxon>Craniata</taxon>
        <taxon>Vertebrata</taxon>
        <taxon>Euteleostomi</taxon>
        <taxon>Mammalia</taxon>
        <taxon>Eutheria</taxon>
        <taxon>Euarchontoglires</taxon>
        <taxon>Glires</taxon>
        <taxon>Rodentia</taxon>
        <taxon>Myomorpha</taxon>
        <taxon>Muroidea</taxon>
        <taxon>Muridae</taxon>
        <taxon>Murinae</taxon>
        <taxon>Mus</taxon>
        <taxon>Mus</taxon>
    </lineage>
</organism>
<keyword evidence="5" id="KW-1185">Reference proteome</keyword>
<keyword evidence="2" id="KW-0732">Signal</keyword>
<feature type="signal peptide" evidence="2">
    <location>
        <begin position="1"/>
        <end position="18"/>
    </location>
</feature>
<evidence type="ECO:0000256" key="2">
    <source>
        <dbReference type="SAM" id="SignalP"/>
    </source>
</evidence>
<dbReference type="SUPFAM" id="SSF54452">
    <property type="entry name" value="MHC antigen-recognition domain"/>
    <property type="match status" value="1"/>
</dbReference>